<dbReference type="PRINTS" id="PR01021">
    <property type="entry name" value="OMPADOMAIN"/>
</dbReference>
<dbReference type="RefSeq" id="WP_378318299.1">
    <property type="nucleotide sequence ID" value="NZ_JBHUHY010000002.1"/>
</dbReference>
<evidence type="ECO:0000259" key="6">
    <source>
        <dbReference type="PROSITE" id="PS51123"/>
    </source>
</evidence>
<keyword evidence="2 4" id="KW-0472">Membrane</keyword>
<reference evidence="8" key="1">
    <citation type="journal article" date="2019" name="Int. J. Syst. Evol. Microbiol.">
        <title>The Global Catalogue of Microorganisms (GCM) 10K type strain sequencing project: providing services to taxonomists for standard genome sequencing and annotation.</title>
        <authorList>
            <consortium name="The Broad Institute Genomics Platform"/>
            <consortium name="The Broad Institute Genome Sequencing Center for Infectious Disease"/>
            <person name="Wu L."/>
            <person name="Ma J."/>
        </authorList>
    </citation>
    <scope>NUCLEOTIDE SEQUENCE [LARGE SCALE GENOMIC DNA]</scope>
    <source>
        <strain evidence="8">DT92</strain>
    </source>
</reference>
<dbReference type="Gene3D" id="3.30.1330.60">
    <property type="entry name" value="OmpA-like domain"/>
    <property type="match status" value="1"/>
</dbReference>
<dbReference type="InterPro" id="IPR036737">
    <property type="entry name" value="OmpA-like_sf"/>
</dbReference>
<feature type="domain" description="OmpA-like" evidence="6">
    <location>
        <begin position="581"/>
        <end position="702"/>
    </location>
</feature>
<sequence length="702" mass="81678">MIKIKIVSILLLLATQFTFAQKKSRADRFFEQGDYINAATQYEEELNQEGYTKHILENITTSYYNTFQFRKAYRYLKYLTSGKFYNRDKSYNNKYNFMMYQVLSALGEYEKSVDFLELYNLNNSNEDFDKSEAIATIEDFKLKDDDYKITEMSFNSDASEFGAVKRDSTIYFTTDRFPHGVLDRKYKWTHRPFLDIYKVNVNKNNNHVSEIETISGEINSKLHEGNFCFTQDGNTMYLSRSNSEKGKKKFDSIKNNAIHLYKATKVDGIWSKPEKLAFNNVNYSVEHPSLSKDETKLYFASNMPGGYGDFDIYYVDVNLDGTYGKPINLGSDINTNNREQFPFISDKGHLFFSSNGHLGLGMMDIFVSELRREEFTRPINLGAPINSSFDDFSFVYYNKTDGLFSSNRKKGGDDIFSFSQIGEIFPRAYRTRFEVRDFASDGYIANSDVILYDSDNEILYESQLDSIAGFDIEIFPGKYNFKASAERYKTKTKSVLVKEKDEAVYVIYLDRDKKKEDVVVSTENSKDRSTNRVSDRNRRADEVNITNIHTETKKKTQEETVNTRLREILLADKDGPPVIEKNGKLYFKMPPIYFDYDKWNIRSDSKKVLDELAIKLEKYKTVYIKISSHTDSRGTDSYNQVLSEKRAESTRNYLALVGYVNARRMTFIGFGESQPLINCDDKVCTEEDHQTNRRSEFEIVKY</sequence>
<comment type="subcellular location">
    <subcellularLocation>
        <location evidence="1">Cell outer membrane</location>
    </subcellularLocation>
</comment>
<dbReference type="SUPFAM" id="SSF82171">
    <property type="entry name" value="DPP6 N-terminal domain-like"/>
    <property type="match status" value="1"/>
</dbReference>
<organism evidence="7 8">
    <name type="scientific">Aquimarina celericrescens</name>
    <dbReference type="NCBI Taxonomy" id="1964542"/>
    <lineage>
        <taxon>Bacteria</taxon>
        <taxon>Pseudomonadati</taxon>
        <taxon>Bacteroidota</taxon>
        <taxon>Flavobacteriia</taxon>
        <taxon>Flavobacteriales</taxon>
        <taxon>Flavobacteriaceae</taxon>
        <taxon>Aquimarina</taxon>
    </lineage>
</organism>
<name>A0ABW5AS82_9FLAO</name>
<accession>A0ABW5AS82</accession>
<gene>
    <name evidence="7" type="ORF">ACFSJT_00910</name>
</gene>
<feature type="signal peptide" evidence="5">
    <location>
        <begin position="1"/>
        <end position="20"/>
    </location>
</feature>
<dbReference type="InterPro" id="IPR006665">
    <property type="entry name" value="OmpA-like"/>
</dbReference>
<proteinExistence type="predicted"/>
<keyword evidence="8" id="KW-1185">Reference proteome</keyword>
<dbReference type="Pfam" id="PF00691">
    <property type="entry name" value="OmpA"/>
    <property type="match status" value="1"/>
</dbReference>
<evidence type="ECO:0000313" key="7">
    <source>
        <dbReference type="EMBL" id="MFD2185335.1"/>
    </source>
</evidence>
<comment type="caution">
    <text evidence="7">The sequence shown here is derived from an EMBL/GenBank/DDBJ whole genome shotgun (WGS) entry which is preliminary data.</text>
</comment>
<dbReference type="SUPFAM" id="SSF103088">
    <property type="entry name" value="OmpA-like"/>
    <property type="match status" value="1"/>
</dbReference>
<keyword evidence="3" id="KW-0998">Cell outer membrane</keyword>
<dbReference type="PANTHER" id="PTHR30329:SF21">
    <property type="entry name" value="LIPOPROTEIN YIAD-RELATED"/>
    <property type="match status" value="1"/>
</dbReference>
<evidence type="ECO:0000256" key="2">
    <source>
        <dbReference type="ARBA" id="ARBA00023136"/>
    </source>
</evidence>
<evidence type="ECO:0000256" key="5">
    <source>
        <dbReference type="SAM" id="SignalP"/>
    </source>
</evidence>
<dbReference type="PROSITE" id="PS51123">
    <property type="entry name" value="OMPA_2"/>
    <property type="match status" value="1"/>
</dbReference>
<dbReference type="InterPro" id="IPR011659">
    <property type="entry name" value="WD40"/>
</dbReference>
<dbReference type="Proteomes" id="UP001597344">
    <property type="component" value="Unassembled WGS sequence"/>
</dbReference>
<evidence type="ECO:0000256" key="3">
    <source>
        <dbReference type="ARBA" id="ARBA00023237"/>
    </source>
</evidence>
<keyword evidence="5" id="KW-0732">Signal</keyword>
<dbReference type="PANTHER" id="PTHR30329">
    <property type="entry name" value="STATOR ELEMENT OF FLAGELLAR MOTOR COMPLEX"/>
    <property type="match status" value="1"/>
</dbReference>
<dbReference type="EMBL" id="JBHUHY010000002">
    <property type="protein sequence ID" value="MFD2185335.1"/>
    <property type="molecule type" value="Genomic_DNA"/>
</dbReference>
<evidence type="ECO:0000256" key="1">
    <source>
        <dbReference type="ARBA" id="ARBA00004442"/>
    </source>
</evidence>
<feature type="chain" id="PRO_5047384016" evidence="5">
    <location>
        <begin position="21"/>
        <end position="702"/>
    </location>
</feature>
<evidence type="ECO:0000313" key="8">
    <source>
        <dbReference type="Proteomes" id="UP001597344"/>
    </source>
</evidence>
<dbReference type="CDD" id="cd07185">
    <property type="entry name" value="OmpA_C-like"/>
    <property type="match status" value="1"/>
</dbReference>
<evidence type="ECO:0000256" key="4">
    <source>
        <dbReference type="PROSITE-ProRule" id="PRU00473"/>
    </source>
</evidence>
<dbReference type="InterPro" id="IPR006664">
    <property type="entry name" value="OMP_bac"/>
</dbReference>
<protein>
    <submittedName>
        <fullName evidence="7">OmpA family protein</fullName>
    </submittedName>
</protein>
<dbReference type="InterPro" id="IPR050330">
    <property type="entry name" value="Bact_OuterMem_StrucFunc"/>
</dbReference>
<dbReference type="Pfam" id="PF07676">
    <property type="entry name" value="PD40"/>
    <property type="match status" value="2"/>
</dbReference>